<evidence type="ECO:0000256" key="6">
    <source>
        <dbReference type="SAM" id="Phobius"/>
    </source>
</evidence>
<dbReference type="PANTHER" id="PTHR30474:SF3">
    <property type="entry name" value="PEPTIDOGLYCAN GLYCOSYLTRANSFERASE RODA"/>
    <property type="match status" value="1"/>
</dbReference>
<feature type="transmembrane region" description="Helical" evidence="6">
    <location>
        <begin position="65"/>
        <end position="83"/>
    </location>
</feature>
<keyword evidence="8" id="KW-1185">Reference proteome</keyword>
<accession>A0ABU0JUE9</accession>
<feature type="transmembrane region" description="Helical" evidence="6">
    <location>
        <begin position="363"/>
        <end position="387"/>
    </location>
</feature>
<feature type="transmembrane region" description="Helical" evidence="6">
    <location>
        <begin position="394"/>
        <end position="412"/>
    </location>
</feature>
<evidence type="ECO:0000256" key="1">
    <source>
        <dbReference type="ARBA" id="ARBA00004141"/>
    </source>
</evidence>
<name>A0ABU0JUE9_HATLI</name>
<gene>
    <name evidence="7" type="ORF">QOZ93_002475</name>
</gene>
<feature type="transmembrane region" description="Helical" evidence="6">
    <location>
        <begin position="120"/>
        <end position="139"/>
    </location>
</feature>
<dbReference type="RefSeq" id="WP_307356836.1">
    <property type="nucleotide sequence ID" value="NZ_BAAACJ010000034.1"/>
</dbReference>
<evidence type="ECO:0000256" key="5">
    <source>
        <dbReference type="ARBA" id="ARBA00023136"/>
    </source>
</evidence>
<keyword evidence="3" id="KW-0133">Cell shape</keyword>
<sequence>MNSYKQEKKLLRFTYLFILACFFNLAIIQNNFDKGAIGIAIVLMFLLGFSHFIVRKFFPNGDKYLLIFANLLSVIGMVMIYRINKVEAIKQIMWFTVGISVFIFIVVLLPDLKRFSKYKYFYLVITIILMSLGTFFAKREMGSKNWIKIAGFSFQPSEFGKITLVAYLAAALKDYQEKIKEYMSKHRGKGTRTSKKSISLLIEPAIVVMISLGFMVLQKDLGSALMFFAIAVTMLYIGTSKGKYVVLCIGLFIVGAVISYALFGHVRVRVQIWQDPFKYAANEGYQLVQSLIAIVSGGFFGTGLGLGQPTIIPVVTSDFIFAAICEEMGIIMGIGIVLIYFLLFYRSMRAALYTEDDFSKLLAVGYSTMMAAQVLVIIGGVIGAIPLTGITLPFVSYGGSSMIITFFALGILQKISEEGR</sequence>
<dbReference type="PANTHER" id="PTHR30474">
    <property type="entry name" value="CELL CYCLE PROTEIN"/>
    <property type="match status" value="1"/>
</dbReference>
<feature type="transmembrane region" description="Helical" evidence="6">
    <location>
        <begin position="197"/>
        <end position="215"/>
    </location>
</feature>
<feature type="transmembrane region" description="Helical" evidence="6">
    <location>
        <begin position="319"/>
        <end position="343"/>
    </location>
</feature>
<proteinExistence type="predicted"/>
<reference evidence="7 8" key="1">
    <citation type="submission" date="2023-07" db="EMBL/GenBank/DDBJ databases">
        <title>Genomic Encyclopedia of Type Strains, Phase IV (KMG-IV): sequencing the most valuable type-strain genomes for metagenomic binning, comparative biology and taxonomic classification.</title>
        <authorList>
            <person name="Goeker M."/>
        </authorList>
    </citation>
    <scope>NUCLEOTIDE SEQUENCE [LARGE SCALE GENOMIC DNA]</scope>
    <source>
        <strain evidence="7 8">DSM 1400</strain>
    </source>
</reference>
<feature type="transmembrane region" description="Helical" evidence="6">
    <location>
        <begin position="35"/>
        <end position="53"/>
    </location>
</feature>
<feature type="transmembrane region" description="Helical" evidence="6">
    <location>
        <begin position="244"/>
        <end position="266"/>
    </location>
</feature>
<dbReference type="Pfam" id="PF01098">
    <property type="entry name" value="FTSW_RODA_SPOVE"/>
    <property type="match status" value="1"/>
</dbReference>
<dbReference type="InterPro" id="IPR001182">
    <property type="entry name" value="FtsW/RodA"/>
</dbReference>
<feature type="transmembrane region" description="Helical" evidence="6">
    <location>
        <begin position="89"/>
        <end position="108"/>
    </location>
</feature>
<evidence type="ECO:0000256" key="2">
    <source>
        <dbReference type="ARBA" id="ARBA00022692"/>
    </source>
</evidence>
<feature type="transmembrane region" description="Helical" evidence="6">
    <location>
        <begin position="12"/>
        <end position="29"/>
    </location>
</feature>
<comment type="caution">
    <text evidence="7">The sequence shown here is derived from an EMBL/GenBank/DDBJ whole genome shotgun (WGS) entry which is preliminary data.</text>
</comment>
<evidence type="ECO:0000256" key="3">
    <source>
        <dbReference type="ARBA" id="ARBA00022960"/>
    </source>
</evidence>
<keyword evidence="4 6" id="KW-1133">Transmembrane helix</keyword>
<feature type="transmembrane region" description="Helical" evidence="6">
    <location>
        <begin position="286"/>
        <end position="307"/>
    </location>
</feature>
<dbReference type="EMBL" id="JAUSWN010000026">
    <property type="protein sequence ID" value="MDQ0480725.1"/>
    <property type="molecule type" value="Genomic_DNA"/>
</dbReference>
<dbReference type="GO" id="GO:0051301">
    <property type="term" value="P:cell division"/>
    <property type="evidence" value="ECO:0007669"/>
    <property type="project" value="UniProtKB-KW"/>
</dbReference>
<dbReference type="Proteomes" id="UP001224418">
    <property type="component" value="Unassembled WGS sequence"/>
</dbReference>
<evidence type="ECO:0000313" key="8">
    <source>
        <dbReference type="Proteomes" id="UP001224418"/>
    </source>
</evidence>
<evidence type="ECO:0000256" key="4">
    <source>
        <dbReference type="ARBA" id="ARBA00022989"/>
    </source>
</evidence>
<organism evidence="7 8">
    <name type="scientific">Hathewaya limosa</name>
    <name type="common">Clostridium limosum</name>
    <dbReference type="NCBI Taxonomy" id="1536"/>
    <lineage>
        <taxon>Bacteria</taxon>
        <taxon>Bacillati</taxon>
        <taxon>Bacillota</taxon>
        <taxon>Clostridia</taxon>
        <taxon>Eubacteriales</taxon>
        <taxon>Clostridiaceae</taxon>
        <taxon>Hathewaya</taxon>
    </lineage>
</organism>
<keyword evidence="7" id="KW-0132">Cell division</keyword>
<evidence type="ECO:0000313" key="7">
    <source>
        <dbReference type="EMBL" id="MDQ0480725.1"/>
    </source>
</evidence>
<keyword evidence="5 6" id="KW-0472">Membrane</keyword>
<protein>
    <submittedName>
        <fullName evidence="7">Cell division protein FtsW (Lipid II flippase)</fullName>
    </submittedName>
</protein>
<comment type="subcellular location">
    <subcellularLocation>
        <location evidence="1">Membrane</location>
        <topology evidence="1">Multi-pass membrane protein</topology>
    </subcellularLocation>
</comment>
<keyword evidence="2 6" id="KW-0812">Transmembrane</keyword>
<keyword evidence="7" id="KW-0131">Cell cycle</keyword>